<evidence type="ECO:0000313" key="2">
    <source>
        <dbReference type="Proteomes" id="UP000308600"/>
    </source>
</evidence>
<keyword evidence="1" id="KW-0378">Hydrolase</keyword>
<keyword evidence="2" id="KW-1185">Reference proteome</keyword>
<accession>A0ACD3BAV8</accession>
<dbReference type="EMBL" id="ML208266">
    <property type="protein sequence ID" value="TFK74791.1"/>
    <property type="molecule type" value="Genomic_DNA"/>
</dbReference>
<reference evidence="1 2" key="1">
    <citation type="journal article" date="2019" name="Nat. Ecol. Evol.">
        <title>Megaphylogeny resolves global patterns of mushroom evolution.</title>
        <authorList>
            <person name="Varga T."/>
            <person name="Krizsan K."/>
            <person name="Foldi C."/>
            <person name="Dima B."/>
            <person name="Sanchez-Garcia M."/>
            <person name="Sanchez-Ramirez S."/>
            <person name="Szollosi G.J."/>
            <person name="Szarkandi J.G."/>
            <person name="Papp V."/>
            <person name="Albert L."/>
            <person name="Andreopoulos W."/>
            <person name="Angelini C."/>
            <person name="Antonin V."/>
            <person name="Barry K.W."/>
            <person name="Bougher N.L."/>
            <person name="Buchanan P."/>
            <person name="Buyck B."/>
            <person name="Bense V."/>
            <person name="Catcheside P."/>
            <person name="Chovatia M."/>
            <person name="Cooper J."/>
            <person name="Damon W."/>
            <person name="Desjardin D."/>
            <person name="Finy P."/>
            <person name="Geml J."/>
            <person name="Haridas S."/>
            <person name="Hughes K."/>
            <person name="Justo A."/>
            <person name="Karasinski D."/>
            <person name="Kautmanova I."/>
            <person name="Kiss B."/>
            <person name="Kocsube S."/>
            <person name="Kotiranta H."/>
            <person name="LaButti K.M."/>
            <person name="Lechner B.E."/>
            <person name="Liimatainen K."/>
            <person name="Lipzen A."/>
            <person name="Lukacs Z."/>
            <person name="Mihaltcheva S."/>
            <person name="Morgado L.N."/>
            <person name="Niskanen T."/>
            <person name="Noordeloos M.E."/>
            <person name="Ohm R.A."/>
            <person name="Ortiz-Santana B."/>
            <person name="Ovrebo C."/>
            <person name="Racz N."/>
            <person name="Riley R."/>
            <person name="Savchenko A."/>
            <person name="Shiryaev A."/>
            <person name="Soop K."/>
            <person name="Spirin V."/>
            <person name="Szebenyi C."/>
            <person name="Tomsovsky M."/>
            <person name="Tulloss R.E."/>
            <person name="Uehling J."/>
            <person name="Grigoriev I.V."/>
            <person name="Vagvolgyi C."/>
            <person name="Papp T."/>
            <person name="Martin F.M."/>
            <person name="Miettinen O."/>
            <person name="Hibbett D.S."/>
            <person name="Nagy L.G."/>
        </authorList>
    </citation>
    <scope>NUCLEOTIDE SEQUENCE [LARGE SCALE GENOMIC DNA]</scope>
    <source>
        <strain evidence="1 2">NL-1719</strain>
    </source>
</reference>
<dbReference type="Proteomes" id="UP000308600">
    <property type="component" value="Unassembled WGS sequence"/>
</dbReference>
<evidence type="ECO:0000313" key="1">
    <source>
        <dbReference type="EMBL" id="TFK74791.1"/>
    </source>
</evidence>
<sequence>MDHETPLIICNVRLPHLQESLASVIWRVICQNGRVLQVSTELSKETSKFGTWQEIDAKGGLLLPSLCHPHVHLDKCFILEQCGSLITGDFNEAMGLTAKTKKGFALNKDDLYARGERLVRESMGCGVTAIRAHVEVDSIVGLTCLEAGLTLKETFREQCDIQIAVFLQERLFADPNDHTPGPNLEYILQALAMDGVGAIGSAPYVEATPTQAKMNMEAIYNLAIRHGLSLDFHLDYNLDPEAEPLIHHLVTLMRLSDHSQHRPHVTVGHATRLQLFTPTEWSKLAASIRDLPLTLVGLPQSDVYMQGRVTKDTPLGAPRGTLRVPDLARDHGLQLAMGINNIENPFTPQGSVDPLSSCSFGAAIFQTATVQDLRTLITSVTLTARQALGGYLPIPSSLVPASGDPADFVILHPTHPFTSSVTLQSAALNPSSYYERTTIRAGRVVALRRAHHWVLGDNTSYALTPNVVSKGDSHQHSL</sequence>
<gene>
    <name evidence="1" type="ORF">BDN72DRAFT_832878</name>
</gene>
<organism evidence="1 2">
    <name type="scientific">Pluteus cervinus</name>
    <dbReference type="NCBI Taxonomy" id="181527"/>
    <lineage>
        <taxon>Eukaryota</taxon>
        <taxon>Fungi</taxon>
        <taxon>Dikarya</taxon>
        <taxon>Basidiomycota</taxon>
        <taxon>Agaricomycotina</taxon>
        <taxon>Agaricomycetes</taxon>
        <taxon>Agaricomycetidae</taxon>
        <taxon>Agaricales</taxon>
        <taxon>Pluteineae</taxon>
        <taxon>Pluteaceae</taxon>
        <taxon>Pluteus</taxon>
    </lineage>
</organism>
<protein>
    <submittedName>
        <fullName evidence="1">Metallo-dependent hydrolase</fullName>
    </submittedName>
</protein>
<name>A0ACD3BAV8_9AGAR</name>
<proteinExistence type="predicted"/>